<feature type="region of interest" description="Disordered" evidence="1">
    <location>
        <begin position="1295"/>
        <end position="1321"/>
    </location>
</feature>
<feature type="compositionally biased region" description="Polar residues" evidence="1">
    <location>
        <begin position="20"/>
        <end position="30"/>
    </location>
</feature>
<feature type="region of interest" description="Disordered" evidence="1">
    <location>
        <begin position="1"/>
        <end position="30"/>
    </location>
</feature>
<evidence type="ECO:0000313" key="3">
    <source>
        <dbReference type="Proteomes" id="UP001159364"/>
    </source>
</evidence>
<protein>
    <submittedName>
        <fullName evidence="2">Uncharacterized protein</fullName>
    </submittedName>
</protein>
<feature type="region of interest" description="Disordered" evidence="1">
    <location>
        <begin position="460"/>
        <end position="482"/>
    </location>
</feature>
<organism evidence="2 3">
    <name type="scientific">Erythroxylum novogranatense</name>
    <dbReference type="NCBI Taxonomy" id="1862640"/>
    <lineage>
        <taxon>Eukaryota</taxon>
        <taxon>Viridiplantae</taxon>
        <taxon>Streptophyta</taxon>
        <taxon>Embryophyta</taxon>
        <taxon>Tracheophyta</taxon>
        <taxon>Spermatophyta</taxon>
        <taxon>Magnoliopsida</taxon>
        <taxon>eudicotyledons</taxon>
        <taxon>Gunneridae</taxon>
        <taxon>Pentapetalae</taxon>
        <taxon>rosids</taxon>
        <taxon>fabids</taxon>
        <taxon>Malpighiales</taxon>
        <taxon>Erythroxylaceae</taxon>
        <taxon>Erythroxylum</taxon>
    </lineage>
</organism>
<feature type="compositionally biased region" description="Basic and acidic residues" evidence="1">
    <location>
        <begin position="1295"/>
        <end position="1305"/>
    </location>
</feature>
<proteinExistence type="predicted"/>
<feature type="compositionally biased region" description="Basic and acidic residues" evidence="1">
    <location>
        <begin position="732"/>
        <end position="750"/>
    </location>
</feature>
<feature type="region of interest" description="Disordered" evidence="1">
    <location>
        <begin position="712"/>
        <end position="750"/>
    </location>
</feature>
<dbReference type="Gene3D" id="3.30.160.60">
    <property type="entry name" value="Classic Zinc Finger"/>
    <property type="match status" value="1"/>
</dbReference>
<accession>A0AAV8TE44</accession>
<dbReference type="EMBL" id="JAIWQS010000005">
    <property type="protein sequence ID" value="KAJ8765142.1"/>
    <property type="molecule type" value="Genomic_DNA"/>
</dbReference>
<evidence type="ECO:0000256" key="1">
    <source>
        <dbReference type="SAM" id="MobiDB-lite"/>
    </source>
</evidence>
<dbReference type="PANTHER" id="PTHR35767">
    <property type="entry name" value="HAPLESS PROTEIN"/>
    <property type="match status" value="1"/>
</dbReference>
<gene>
    <name evidence="2" type="ORF">K2173_010633</name>
</gene>
<dbReference type="Proteomes" id="UP001159364">
    <property type="component" value="Linkage Group LG05"/>
</dbReference>
<comment type="caution">
    <text evidence="2">The sequence shown here is derived from an EMBL/GenBank/DDBJ whole genome shotgun (WGS) entry which is preliminary data.</text>
</comment>
<feature type="region of interest" description="Disordered" evidence="1">
    <location>
        <begin position="924"/>
        <end position="1001"/>
    </location>
</feature>
<feature type="compositionally biased region" description="Polar residues" evidence="1">
    <location>
        <begin position="944"/>
        <end position="959"/>
    </location>
</feature>
<dbReference type="PANTHER" id="PTHR35767:SF1">
    <property type="entry name" value="HAPLESS PROTEIN"/>
    <property type="match status" value="1"/>
</dbReference>
<reference evidence="2 3" key="1">
    <citation type="submission" date="2021-09" db="EMBL/GenBank/DDBJ databases">
        <title>Genomic insights and catalytic innovation underlie evolution of tropane alkaloids biosynthesis.</title>
        <authorList>
            <person name="Wang Y.-J."/>
            <person name="Tian T."/>
            <person name="Huang J.-P."/>
            <person name="Huang S.-X."/>
        </authorList>
    </citation>
    <scope>NUCLEOTIDE SEQUENCE [LARGE SCALE GENOMIC DNA]</scope>
    <source>
        <strain evidence="2">KIB-2018</strain>
        <tissue evidence="2">Leaf</tissue>
    </source>
</reference>
<keyword evidence="3" id="KW-1185">Reference proteome</keyword>
<name>A0AAV8TE44_9ROSI</name>
<feature type="region of interest" description="Disordered" evidence="1">
    <location>
        <begin position="774"/>
        <end position="793"/>
    </location>
</feature>
<sequence>MLSIENPPVPDPSCPRKFPQLNSSCSDETEQRFSSSPNKLLLPELDLPNPSVDLPNFSIRHYVFTSRSKDIKKNWPFSPKNLQLCLKHGVKDVLPPFQHLDTVRDQSSKICAVEIDSLNAHKTNNFGKEPSRQETHGTLDSCYDAQVSNKLAESCLDINSCRSGEENFPSSTTTVSQCEIESVPGNRHSSTLLQTGSLSKASVEVEAADLPVTHKAQSSNRPSGKKCRLIVKFGGNSDRSSSEDIVSNCTAASEAMASKVCPVCKTFSFSSNTTLNAHIDQCLSVERAPKGATNSKLTRHRFKPRKTKLMVDIYATAQQCTLEELDRRNGRTGAKDSNLPTLDAQNIGTSSEVRKYRLSQVYSPDVGDVGPVYIDANGTKLRILSKSNDPELASKVGKAAEARKLLRGVKRSKYVPKKMKKHLAQKYQKYLKLAPQSKRILLDKKAHGCQIFGREEECKRGDKSCNEEQQMPKQSESSDSGTLRPWVCAKRRGFTKRVRREDGHQPTKCKWHLPQDLLVENENSFGENPLSESSHMRKFTNPSENLISSSGKNERMEQISHDAQVSDVGIGKKTFGRKRVGNLFIGGKSNDVDVSFPLTKRNANQLSKDVTFNSECRLPIHPHTTRRYVSNDKRICTLEDTIDGSNTFLTPISKDLHAIVNKTMKFSSCRNNVKAVNSQSAVSDDRPNKIKKCSTLEKSRLLSMVERDKEALASHSEVDQPLTLIRGSNKNQLEREERTSDMDPRRSSVLEAREKRGLLSVFQTKEVIAMESSKSASCYSNGEAENIDSSDKCDTEFEQKTEFQESARTEMDVNVEDAGSGACSKDFERSARNLNIFLGTELYKLSDSSEAPDNSLQSIQDYRRLLCEVQVPAAPTGPALVDDRETFSANGVHHDMMKQTAEIGLELDSEVGDGNPFLGVDPIPIPGPPGSFLPSPRNMGSEDFQGNSSLTTSMVQSSPDQHDMLDGDPSDSPISAADSISNSAAGRSDLNYCEPSSPAEPYSNQDKIYLCSTAARTVNSVENAGAFAANTRLERATLDGKYLKTERNPGEKVYLISKSEQPCCCQKKEIFAQGVPLDSHESQLLRRRKIATRKVSAMGKQTSCNSEPRPGDFNVRPEFVPLNSWPTSGSEKDAAPDIKPPAASLPSKDSAGGEVRFLARSDRHSSSPSASNPILRLMGKNLMVVNKDEDASMPLEQVRPDIDKTAQSPPHSRVCSVNIQNQDPYFFHHMISQVSAISSQDPHSMMGQSFDAGLSNSIRSHQVPACLPAGMSEGPRADSDFMALKEPYKYKIDHNFLNRENRPSNERNTSSRYPEKNLSHSSAPPIKEVIIINDVPGRANIVNGNVIMGNDGWRGHHVDSSSIPVPAAPSYTPDRLHPLSWYQSQGQTYLEKSYVVCNPNFRSRLFNSTPVTWVCSSEDAAVLQRNPFLAASSSTGHLSSEALYYS</sequence>
<evidence type="ECO:0000313" key="2">
    <source>
        <dbReference type="EMBL" id="KAJ8765142.1"/>
    </source>
</evidence>
<feature type="region of interest" description="Disordered" evidence="1">
    <location>
        <begin position="1095"/>
        <end position="1151"/>
    </location>
</feature>
<feature type="compositionally biased region" description="Low complexity" evidence="1">
    <location>
        <begin position="970"/>
        <end position="986"/>
    </location>
</feature>
<feature type="compositionally biased region" description="Polar residues" evidence="1">
    <location>
        <begin position="467"/>
        <end position="481"/>
    </location>
</feature>